<dbReference type="AlphaFoldDB" id="C4R5K3"/>
<dbReference type="OrthoDB" id="10280046at2759"/>
<dbReference type="GeneID" id="8200477"/>
<dbReference type="InParanoid" id="C4R5K3"/>
<keyword evidence="2" id="KW-1185">Reference proteome</keyword>
<gene>
    <name evidence="1" type="ordered locus">PAS_chr3_0784</name>
</gene>
<dbReference type="Proteomes" id="UP000000314">
    <property type="component" value="Chromosome 3"/>
</dbReference>
<accession>C4R5K3</accession>
<name>C4R5K3_KOMPG</name>
<evidence type="ECO:0000313" key="1">
    <source>
        <dbReference type="EMBL" id="CAY70839.1"/>
    </source>
</evidence>
<dbReference type="KEGG" id="ppa:PAS_chr3_0784"/>
<sequence length="648" mass="75897">MLRARIPTKFRLSMYSRYAIPLSIAGSAHLLRFSTITKRNSQIENTSRLKQVPVDDSFGPSIQKLDALITIKKFQKAFKSFWATKNSKKRLGLYHSFMANKDISLLNKIALSYFDLNFFKSRSSIATKIFTDLVDKDATCEQILEFLEYLAWLRRESGIPTMKYTINENLLLQVVNKFPKSLYHLLFHRVIYSGLFIPEETVMNKVFKDLREGNNLDRYVSEVSNLPKSNYLLDSHKLSTEEMDNIQHIYSFNMCYKLINNIIKRGNREKSETYLELYNQKLFAYQTSKSDTNSKYIDVTNKYYLLIFRYTLMFNPSQRDMVLKSIQEKGLPITEKYLFLYLEYTQNMGDSQEFMATVNRILKFYGEDISDTAVSTVIDQIFKLMRHHRVSDIKVITGYYCRFFREGQDLLTKLGILSYIYDNSVSREVSNLPQISKDNDDEIIVKTQLQKLRYGAIYTLADVYIGLFRSIHETHSLRESTLCDLFECYISTVREIQSWEDDANLKELELRTHPLSSKRLQDKILKIFIDEALKLKNLELANYFLEQSTTNIKYCLLTATPFNMVIEAGRHSDLELSVRWFVYLQEHEMQLNFHAVSGLIKELTKIGRTDQAEELYTKILLKNCSRIDDRKILEIAANSCWELPSPSK</sequence>
<reference evidence="1 2" key="1">
    <citation type="journal article" date="2009" name="Nat. Biotechnol.">
        <title>Genome sequence of the recombinant protein production host Pichia pastoris.</title>
        <authorList>
            <person name="De Schutter K."/>
            <person name="Lin Y.C."/>
            <person name="Tiels P."/>
            <person name="Van Hecke A."/>
            <person name="Glinka S."/>
            <person name="Weber-Lehmann J."/>
            <person name="Rouze P."/>
            <person name="Van de Peer Y."/>
            <person name="Callewaert N."/>
        </authorList>
    </citation>
    <scope>NUCLEOTIDE SEQUENCE [LARGE SCALE GENOMIC DNA]</scope>
    <source>
        <strain evidence="2">GS115 / ATCC 20864</strain>
    </source>
</reference>
<evidence type="ECO:0000313" key="2">
    <source>
        <dbReference type="Proteomes" id="UP000000314"/>
    </source>
</evidence>
<dbReference type="EMBL" id="FN392321">
    <property type="protein sequence ID" value="CAY70839.1"/>
    <property type="molecule type" value="Genomic_DNA"/>
</dbReference>
<dbReference type="HOGENOM" id="CLU_422781_0_0_1"/>
<dbReference type="RefSeq" id="XP_002493018.1">
    <property type="nucleotide sequence ID" value="XM_002492973.1"/>
</dbReference>
<proteinExistence type="predicted"/>
<protein>
    <submittedName>
        <fullName evidence="1">Uncharacterized protein</fullName>
    </submittedName>
</protein>
<organism evidence="1 2">
    <name type="scientific">Komagataella phaffii (strain GS115 / ATCC 20864)</name>
    <name type="common">Yeast</name>
    <name type="synonym">Pichia pastoris</name>
    <dbReference type="NCBI Taxonomy" id="644223"/>
    <lineage>
        <taxon>Eukaryota</taxon>
        <taxon>Fungi</taxon>
        <taxon>Dikarya</taxon>
        <taxon>Ascomycota</taxon>
        <taxon>Saccharomycotina</taxon>
        <taxon>Pichiomycetes</taxon>
        <taxon>Pichiales</taxon>
        <taxon>Pichiaceae</taxon>
        <taxon>Komagataella</taxon>
    </lineage>
</organism>